<keyword evidence="4" id="KW-1185">Reference proteome</keyword>
<dbReference type="KEGG" id="buu:WS70_27410"/>
<proteinExistence type="predicted"/>
<evidence type="ECO:0000313" key="4">
    <source>
        <dbReference type="Proteomes" id="UP000062519"/>
    </source>
</evidence>
<dbReference type="Gene3D" id="3.20.20.80">
    <property type="entry name" value="Glycosidases"/>
    <property type="match status" value="1"/>
</dbReference>
<feature type="region of interest" description="Disordered" evidence="1">
    <location>
        <begin position="53"/>
        <end position="87"/>
    </location>
</feature>
<protein>
    <submittedName>
        <fullName evidence="3">Beta-glucosidase</fullName>
    </submittedName>
</protein>
<evidence type="ECO:0000256" key="2">
    <source>
        <dbReference type="SAM" id="SignalP"/>
    </source>
</evidence>
<reference evidence="3 4" key="1">
    <citation type="submission" date="2015-12" db="EMBL/GenBank/DDBJ databases">
        <title>Diversity of Burkholderia near neighbor genomes.</title>
        <authorList>
            <person name="Sahl J."/>
            <person name="Wagner D."/>
            <person name="Keim P."/>
        </authorList>
    </citation>
    <scope>NUCLEOTIDE SEQUENCE [LARGE SCALE GENOMIC DNA]</scope>
    <source>
        <strain evidence="3 4">BDU6</strain>
    </source>
</reference>
<feature type="signal peptide" evidence="2">
    <location>
        <begin position="1"/>
        <end position="18"/>
    </location>
</feature>
<evidence type="ECO:0000313" key="3">
    <source>
        <dbReference type="EMBL" id="AOJ05417.1"/>
    </source>
</evidence>
<dbReference type="SUPFAM" id="SSF51445">
    <property type="entry name" value="(Trans)glycosidases"/>
    <property type="match status" value="1"/>
</dbReference>
<accession>A0A1B4FP12</accession>
<feature type="chain" id="PRO_5008561285" evidence="2">
    <location>
        <begin position="19"/>
        <end position="405"/>
    </location>
</feature>
<gene>
    <name evidence="3" type="ORF">WS70_27410</name>
</gene>
<sequence length="405" mass="42088">MSVTQFISIPINYPTARAALLALLLSACGGGGDQGKVNAAAVAPTNGVVVPASGASATSGSSGSSGSSTSSSGTGTSAPASGASSPSETTSVLPFFGVNGHYVDGGVYASIPLATQAAHLAGLGMNVYRQDVYIPDHVNTLASTVIPGLGPNVTVLPMIEAHPWADPSLNGQQPTEASAYAYAYKLSAYAAKKLAGIPMVEFGNEYDLDSHNAPIQGDGVNISDYDNSTFPIWRGALTGALDGWRSVDTNRTTKLIANATSGALHFGFLDGLMTGTQPDGTTGHPKITPDVIQWHWYSNGGDFENALGKTGRYNVLARLKERYNLPIIVTEIGVNTDNSDAQISAYIAKTIPELVAAKAAYNVIGFNWYELYDDRSGPYGLLTGSAQEKPRYGLMKAAIAGSALN</sequence>
<dbReference type="Proteomes" id="UP000062519">
    <property type="component" value="Chromosome 2"/>
</dbReference>
<dbReference type="AlphaFoldDB" id="A0A1B4FP12"/>
<dbReference type="EMBL" id="CP013387">
    <property type="protein sequence ID" value="AOJ05417.1"/>
    <property type="molecule type" value="Genomic_DNA"/>
</dbReference>
<evidence type="ECO:0000256" key="1">
    <source>
        <dbReference type="SAM" id="MobiDB-lite"/>
    </source>
</evidence>
<name>A0A1B4FP12_9BURK</name>
<dbReference type="InterPro" id="IPR017853">
    <property type="entry name" value="GH"/>
</dbReference>
<organism evidence="3 4">
    <name type="scientific">Burkholderia mayonis</name>
    <dbReference type="NCBI Taxonomy" id="1385591"/>
    <lineage>
        <taxon>Bacteria</taxon>
        <taxon>Pseudomonadati</taxon>
        <taxon>Pseudomonadota</taxon>
        <taxon>Betaproteobacteria</taxon>
        <taxon>Burkholderiales</taxon>
        <taxon>Burkholderiaceae</taxon>
        <taxon>Burkholderia</taxon>
        <taxon>pseudomallei group</taxon>
    </lineage>
</organism>
<keyword evidence="2" id="KW-0732">Signal</keyword>